<keyword evidence="3 13" id="KW-0540">Nuclease</keyword>
<comment type="subunit">
    <text evidence="13">Homodimer which binds Holliday junction (HJ) DNA. The HJ becomes 2-fold symmetrical on binding to RuvC with unstacked arms; it has a different conformation from HJ DNA in complex with RuvA. In the full resolvosome a probable DNA-RuvA(4)-RuvB(12)-RuvC(2) complex forms which resolves the HJ.</text>
</comment>
<dbReference type="EMBL" id="PVNL01000062">
    <property type="protein sequence ID" value="PRQ06987.1"/>
    <property type="molecule type" value="Genomic_DNA"/>
</dbReference>
<keyword evidence="8 13" id="KW-0460">Magnesium</keyword>
<organism evidence="15 16">
    <name type="scientific">Enhygromyxa salina</name>
    <dbReference type="NCBI Taxonomy" id="215803"/>
    <lineage>
        <taxon>Bacteria</taxon>
        <taxon>Pseudomonadati</taxon>
        <taxon>Myxococcota</taxon>
        <taxon>Polyangia</taxon>
        <taxon>Nannocystales</taxon>
        <taxon>Nannocystaceae</taxon>
        <taxon>Enhygromyxa</taxon>
    </lineage>
</organism>
<evidence type="ECO:0000256" key="14">
    <source>
        <dbReference type="NCBIfam" id="TIGR00228"/>
    </source>
</evidence>
<feature type="active site" evidence="13">
    <location>
        <position position="29"/>
    </location>
</feature>
<dbReference type="GO" id="GO:0006281">
    <property type="term" value="P:DNA repair"/>
    <property type="evidence" value="ECO:0007669"/>
    <property type="project" value="UniProtKB-UniRule"/>
</dbReference>
<evidence type="ECO:0000256" key="2">
    <source>
        <dbReference type="ARBA" id="ARBA00022490"/>
    </source>
</evidence>
<dbReference type="AlphaFoldDB" id="A0A2S9YPH3"/>
<dbReference type="Proteomes" id="UP000238823">
    <property type="component" value="Unassembled WGS sequence"/>
</dbReference>
<evidence type="ECO:0000256" key="4">
    <source>
        <dbReference type="ARBA" id="ARBA00022723"/>
    </source>
</evidence>
<evidence type="ECO:0000256" key="10">
    <source>
        <dbReference type="ARBA" id="ARBA00023172"/>
    </source>
</evidence>
<evidence type="ECO:0000256" key="3">
    <source>
        <dbReference type="ARBA" id="ARBA00022722"/>
    </source>
</evidence>
<keyword evidence="9 13" id="KW-0238">DNA-binding</keyword>
<proteinExistence type="inferred from homology"/>
<dbReference type="RefSeq" id="WP_219907980.1">
    <property type="nucleotide sequence ID" value="NZ_PVNL01000062.1"/>
</dbReference>
<dbReference type="PRINTS" id="PR00696">
    <property type="entry name" value="RSOLVASERUVC"/>
</dbReference>
<dbReference type="HAMAP" id="MF_00034">
    <property type="entry name" value="RuvC"/>
    <property type="match status" value="1"/>
</dbReference>
<dbReference type="CDD" id="cd16962">
    <property type="entry name" value="RuvC"/>
    <property type="match status" value="1"/>
</dbReference>
<dbReference type="PROSITE" id="PS01321">
    <property type="entry name" value="RUVC"/>
    <property type="match status" value="1"/>
</dbReference>
<dbReference type="GO" id="GO:0000287">
    <property type="term" value="F:magnesium ion binding"/>
    <property type="evidence" value="ECO:0007669"/>
    <property type="project" value="UniProtKB-UniRule"/>
</dbReference>
<evidence type="ECO:0000256" key="6">
    <source>
        <dbReference type="ARBA" id="ARBA00022763"/>
    </source>
</evidence>
<evidence type="ECO:0000313" key="15">
    <source>
        <dbReference type="EMBL" id="PRQ06987.1"/>
    </source>
</evidence>
<keyword evidence="7 13" id="KW-0378">Hydrolase</keyword>
<reference evidence="15 16" key="1">
    <citation type="submission" date="2018-03" db="EMBL/GenBank/DDBJ databases">
        <title>Draft Genome Sequences of the Obligatory Marine Myxobacteria Enhygromyxa salina SWB007.</title>
        <authorList>
            <person name="Poehlein A."/>
            <person name="Moghaddam J.A."/>
            <person name="Harms H."/>
            <person name="Alanjari M."/>
            <person name="Koenig G.M."/>
            <person name="Daniel R."/>
            <person name="Schaeberle T.F."/>
        </authorList>
    </citation>
    <scope>NUCLEOTIDE SEQUENCE [LARGE SCALE GENOMIC DNA]</scope>
    <source>
        <strain evidence="15 16">SWB007</strain>
    </source>
</reference>
<evidence type="ECO:0000256" key="5">
    <source>
        <dbReference type="ARBA" id="ARBA00022759"/>
    </source>
</evidence>
<keyword evidence="10 13" id="KW-0233">DNA recombination</keyword>
<keyword evidence="5 13" id="KW-0255">Endonuclease</keyword>
<sequence>MSTINAHSTRDADLPASLPMIGGRMLGVDPGTRVVGYAIIDVLAPGRFEYVECGVLRVRASDDLGTRLLELGTGLREVITEFRPSALAIERAFHGLNAASALKLAEARGALKLVALEHGLPVSEYAPARIKRAVVGNGRATKAEIQARVRLLCRLGSMPESDAADALAIAICHVQASRLPNLDTDPRAQLRRQLARKRRQGRR</sequence>
<dbReference type="SUPFAM" id="SSF53098">
    <property type="entry name" value="Ribonuclease H-like"/>
    <property type="match status" value="1"/>
</dbReference>
<keyword evidence="11 13" id="KW-0234">DNA repair</keyword>
<evidence type="ECO:0000313" key="16">
    <source>
        <dbReference type="Proteomes" id="UP000238823"/>
    </source>
</evidence>
<dbReference type="InterPro" id="IPR020563">
    <property type="entry name" value="X-over_junc_endoDNase_Mg_BS"/>
</dbReference>
<gene>
    <name evidence="13 15" type="primary">ruvC</name>
    <name evidence="15" type="ORF">ENSA7_33210</name>
</gene>
<comment type="function">
    <text evidence="13">The RuvA-RuvB-RuvC complex processes Holliday junction (HJ) DNA during genetic recombination and DNA repair. Endonuclease that resolves HJ intermediates. Cleaves cruciform DNA by making single-stranded nicks across the HJ at symmetrical positions within the homologous arms, yielding a 5'-phosphate and a 3'-hydroxyl group; requires a central core of homology in the junction. The consensus cleavage sequence is 5'-(A/T)TT(C/G)-3'. Cleavage occurs on the 3'-side of the TT dinucleotide at the point of strand exchange. HJ branch migration catalyzed by RuvA-RuvB allows RuvC to scan DNA until it finds its consensus sequence, where it cleaves and resolves the cruciform DNA.</text>
</comment>
<dbReference type="PANTHER" id="PTHR30194">
    <property type="entry name" value="CROSSOVER JUNCTION ENDODEOXYRIBONUCLEASE RUVC"/>
    <property type="match status" value="1"/>
</dbReference>
<comment type="caution">
    <text evidence="15">The sequence shown here is derived from an EMBL/GenBank/DDBJ whole genome shotgun (WGS) entry which is preliminary data.</text>
</comment>
<evidence type="ECO:0000256" key="1">
    <source>
        <dbReference type="ARBA" id="ARBA00009518"/>
    </source>
</evidence>
<dbReference type="InterPro" id="IPR036397">
    <property type="entry name" value="RNaseH_sf"/>
</dbReference>
<feature type="active site" evidence="13">
    <location>
        <position position="90"/>
    </location>
</feature>
<dbReference type="FunFam" id="3.30.420.10:FF:000002">
    <property type="entry name" value="Crossover junction endodeoxyribonuclease RuvC"/>
    <property type="match status" value="1"/>
</dbReference>
<keyword evidence="2 13" id="KW-0963">Cytoplasm</keyword>
<dbReference type="GO" id="GO:0048476">
    <property type="term" value="C:Holliday junction resolvase complex"/>
    <property type="evidence" value="ECO:0007669"/>
    <property type="project" value="UniProtKB-UniRule"/>
</dbReference>
<dbReference type="InterPro" id="IPR002176">
    <property type="entry name" value="X-over_junc_endoDNase_RuvC"/>
</dbReference>
<dbReference type="GO" id="GO:0008821">
    <property type="term" value="F:crossover junction DNA endonuclease activity"/>
    <property type="evidence" value="ECO:0007669"/>
    <property type="project" value="UniProtKB-UniRule"/>
</dbReference>
<dbReference type="Gene3D" id="3.30.420.10">
    <property type="entry name" value="Ribonuclease H-like superfamily/Ribonuclease H"/>
    <property type="match status" value="1"/>
</dbReference>
<evidence type="ECO:0000256" key="11">
    <source>
        <dbReference type="ARBA" id="ARBA00023204"/>
    </source>
</evidence>
<dbReference type="Pfam" id="PF02075">
    <property type="entry name" value="RuvC"/>
    <property type="match status" value="1"/>
</dbReference>
<evidence type="ECO:0000256" key="8">
    <source>
        <dbReference type="ARBA" id="ARBA00022842"/>
    </source>
</evidence>
<comment type="catalytic activity">
    <reaction evidence="12 13">
        <text>Endonucleolytic cleavage at a junction such as a reciprocal single-stranded crossover between two homologous DNA duplexes (Holliday junction).</text>
        <dbReference type="EC" id="3.1.21.10"/>
    </reaction>
</comment>
<dbReference type="InterPro" id="IPR012337">
    <property type="entry name" value="RNaseH-like_sf"/>
</dbReference>
<comment type="similarity">
    <text evidence="1 13">Belongs to the RuvC family.</text>
</comment>
<accession>A0A2S9YPH3</accession>
<feature type="binding site" evidence="13">
    <location>
        <position position="90"/>
    </location>
    <ligand>
        <name>Mg(2+)</name>
        <dbReference type="ChEBI" id="CHEBI:18420"/>
        <label>2</label>
    </ligand>
</feature>
<dbReference type="PANTHER" id="PTHR30194:SF3">
    <property type="entry name" value="CROSSOVER JUNCTION ENDODEOXYRIBONUCLEASE RUVC"/>
    <property type="match status" value="1"/>
</dbReference>
<dbReference type="GO" id="GO:0003677">
    <property type="term" value="F:DNA binding"/>
    <property type="evidence" value="ECO:0007669"/>
    <property type="project" value="UniProtKB-KW"/>
</dbReference>
<evidence type="ECO:0000256" key="9">
    <source>
        <dbReference type="ARBA" id="ARBA00023125"/>
    </source>
</evidence>
<dbReference type="GO" id="GO:0005737">
    <property type="term" value="C:cytoplasm"/>
    <property type="evidence" value="ECO:0007669"/>
    <property type="project" value="UniProtKB-SubCell"/>
</dbReference>
<protein>
    <recommendedName>
        <fullName evidence="13 14">Crossover junction endodeoxyribonuclease RuvC</fullName>
        <ecNumber evidence="13 14">3.1.21.10</ecNumber>
    </recommendedName>
    <alternativeName>
        <fullName evidence="13">Holliday junction nuclease RuvC</fullName>
    </alternativeName>
    <alternativeName>
        <fullName evidence="13">Holliday junction resolvase RuvC</fullName>
    </alternativeName>
</protein>
<dbReference type="NCBIfam" id="TIGR00228">
    <property type="entry name" value="ruvC"/>
    <property type="match status" value="1"/>
</dbReference>
<dbReference type="EC" id="3.1.21.10" evidence="13 14"/>
<dbReference type="GO" id="GO:0006310">
    <property type="term" value="P:DNA recombination"/>
    <property type="evidence" value="ECO:0007669"/>
    <property type="project" value="UniProtKB-UniRule"/>
</dbReference>
<comment type="subcellular location">
    <subcellularLocation>
        <location evidence="13">Cytoplasm</location>
    </subcellularLocation>
</comment>
<name>A0A2S9YPH3_9BACT</name>
<feature type="binding site" evidence="13">
    <location>
        <position position="162"/>
    </location>
    <ligand>
        <name>Mg(2+)</name>
        <dbReference type="ChEBI" id="CHEBI:18420"/>
        <label>1</label>
    </ligand>
</feature>
<feature type="binding site" evidence="13">
    <location>
        <position position="29"/>
    </location>
    <ligand>
        <name>Mg(2+)</name>
        <dbReference type="ChEBI" id="CHEBI:18420"/>
        <label>1</label>
    </ligand>
</feature>
<evidence type="ECO:0000256" key="13">
    <source>
        <dbReference type="HAMAP-Rule" id="MF_00034"/>
    </source>
</evidence>
<evidence type="ECO:0000256" key="12">
    <source>
        <dbReference type="ARBA" id="ARBA00029354"/>
    </source>
</evidence>
<feature type="active site" evidence="13">
    <location>
        <position position="162"/>
    </location>
</feature>
<keyword evidence="6 13" id="KW-0227">DNA damage</keyword>
<keyword evidence="4 13" id="KW-0479">Metal-binding</keyword>
<evidence type="ECO:0000256" key="7">
    <source>
        <dbReference type="ARBA" id="ARBA00022801"/>
    </source>
</evidence>
<comment type="cofactor">
    <cofactor evidence="13">
        <name>Mg(2+)</name>
        <dbReference type="ChEBI" id="CHEBI:18420"/>
    </cofactor>
    <text evidence="13">Binds 2 Mg(2+) ion per subunit.</text>
</comment>